<dbReference type="PANTHER" id="PTHR13068">
    <property type="entry name" value="CGI-12 PROTEIN-RELATED"/>
    <property type="match status" value="1"/>
</dbReference>
<dbReference type="FunFam" id="1.25.70.10:FF:000001">
    <property type="entry name" value="Mitochondrial transcription termination factor-like"/>
    <property type="match status" value="1"/>
</dbReference>
<keyword evidence="3" id="KW-0809">Transit peptide</keyword>
<dbReference type="SMART" id="SM00733">
    <property type="entry name" value="Mterf"/>
    <property type="match status" value="5"/>
</dbReference>
<keyword evidence="5" id="KW-1185">Reference proteome</keyword>
<organism evidence="4 5">
    <name type="scientific">Cocos nucifera</name>
    <name type="common">Coconut palm</name>
    <dbReference type="NCBI Taxonomy" id="13894"/>
    <lineage>
        <taxon>Eukaryota</taxon>
        <taxon>Viridiplantae</taxon>
        <taxon>Streptophyta</taxon>
        <taxon>Embryophyta</taxon>
        <taxon>Tracheophyta</taxon>
        <taxon>Spermatophyta</taxon>
        <taxon>Magnoliopsida</taxon>
        <taxon>Liliopsida</taxon>
        <taxon>Arecaceae</taxon>
        <taxon>Arecoideae</taxon>
        <taxon>Cocoseae</taxon>
        <taxon>Attaleinae</taxon>
        <taxon>Cocos</taxon>
    </lineage>
</organism>
<dbReference type="GO" id="GO:0006353">
    <property type="term" value="P:DNA-templated transcription termination"/>
    <property type="evidence" value="ECO:0007669"/>
    <property type="project" value="UniProtKB-KW"/>
</dbReference>
<dbReference type="PANTHER" id="PTHR13068:SF236">
    <property type="entry name" value="OS02G0749800 PROTEIN"/>
    <property type="match status" value="1"/>
</dbReference>
<accession>A0A8K0IU69</accession>
<comment type="similarity">
    <text evidence="1">Belongs to the mTERF family.</text>
</comment>
<comment type="caution">
    <text evidence="4">The sequence shown here is derived from an EMBL/GenBank/DDBJ whole genome shotgun (WGS) entry which is preliminary data.</text>
</comment>
<dbReference type="GO" id="GO:0003676">
    <property type="term" value="F:nucleic acid binding"/>
    <property type="evidence" value="ECO:0007669"/>
    <property type="project" value="InterPro"/>
</dbReference>
<dbReference type="InterPro" id="IPR003690">
    <property type="entry name" value="MTERF"/>
</dbReference>
<reference evidence="4" key="2">
    <citation type="submission" date="2019-07" db="EMBL/GenBank/DDBJ databases">
        <authorList>
            <person name="Yang Y."/>
            <person name="Bocs S."/>
            <person name="Baudouin L."/>
        </authorList>
    </citation>
    <scope>NUCLEOTIDE SEQUENCE</scope>
    <source>
        <tissue evidence="4">Spear leaf of Hainan Tall coconut</tissue>
    </source>
</reference>
<dbReference type="OrthoDB" id="641315at2759"/>
<keyword evidence="2" id="KW-0806">Transcription termination</keyword>
<evidence type="ECO:0000256" key="2">
    <source>
        <dbReference type="ARBA" id="ARBA00022472"/>
    </source>
</evidence>
<evidence type="ECO:0000313" key="5">
    <source>
        <dbReference type="Proteomes" id="UP000797356"/>
    </source>
</evidence>
<keyword evidence="2" id="KW-0805">Transcription regulation</keyword>
<dbReference type="Pfam" id="PF02536">
    <property type="entry name" value="mTERF"/>
    <property type="match status" value="2"/>
</dbReference>
<reference evidence="4" key="1">
    <citation type="journal article" date="2017" name="Gigascience">
        <title>The genome draft of coconut (Cocos nucifera).</title>
        <authorList>
            <person name="Xiao Y."/>
            <person name="Xu P."/>
            <person name="Fan H."/>
            <person name="Baudouin L."/>
            <person name="Xia W."/>
            <person name="Bocs S."/>
            <person name="Xu J."/>
            <person name="Li Q."/>
            <person name="Guo A."/>
            <person name="Zhou L."/>
            <person name="Li J."/>
            <person name="Wu Y."/>
            <person name="Ma Z."/>
            <person name="Armero A."/>
            <person name="Issali A.E."/>
            <person name="Liu N."/>
            <person name="Peng M."/>
            <person name="Yang Y."/>
        </authorList>
    </citation>
    <scope>NUCLEOTIDE SEQUENCE</scope>
    <source>
        <tissue evidence="4">Spear leaf of Hainan Tall coconut</tissue>
    </source>
</reference>
<dbReference type="InterPro" id="IPR038538">
    <property type="entry name" value="MTERF_sf"/>
</dbReference>
<evidence type="ECO:0000313" key="4">
    <source>
        <dbReference type="EMBL" id="KAG1366474.1"/>
    </source>
</evidence>
<gene>
    <name evidence="4" type="ORF">COCNU_13G002640</name>
</gene>
<dbReference type="EMBL" id="CM017884">
    <property type="protein sequence ID" value="KAG1366474.1"/>
    <property type="molecule type" value="Genomic_DNA"/>
</dbReference>
<dbReference type="AlphaFoldDB" id="A0A8K0IU69"/>
<sequence length="391" mass="43838">MAPLQRRLFYVLPSSSTALKNAFFSSRHHHLFTFLPFSAAAIQNPSSAPPFLVQYLINSCGLSSDEAAEASKHIAHLKSPSNPDSVLRFLKQSGFSDAHIRKLVALHPRVLCSKVEKTLNPKFRALLDMGFPEAAMVQLVSSVPKTIQIHDPRPKIEFWWSLFGTQENLLKGLKRNPYLLSYSLGKRIMPNISLLRDCGISDFRIGKMLRNSSRFITMNLDLLQVFIKRAEELGIPRGSGMFWQALSVVLCHKSTAVDAKFRLLKSLGWSESELASAVSKAPKLLDCSEKSIHAKMDFLTKEAGLELSYVAFYPVLLMCSLERRLIPRNHVLRILKSKELTQGGQHFFAATLLTEEKFLKKFVLPNEKNIPGLSEAYFAACTGKGPIACKF</sequence>
<dbReference type="Gene3D" id="1.25.70.10">
    <property type="entry name" value="Transcription termination factor 3, mitochondrial"/>
    <property type="match status" value="2"/>
</dbReference>
<dbReference type="Proteomes" id="UP000797356">
    <property type="component" value="Chromosome 13"/>
</dbReference>
<evidence type="ECO:0000256" key="3">
    <source>
        <dbReference type="ARBA" id="ARBA00022946"/>
    </source>
</evidence>
<name>A0A8K0IU69_COCNU</name>
<evidence type="ECO:0000256" key="1">
    <source>
        <dbReference type="ARBA" id="ARBA00007692"/>
    </source>
</evidence>
<keyword evidence="2" id="KW-0804">Transcription</keyword>
<protein>
    <submittedName>
        <fullName evidence="4">Transcription termination factor MTERF15, mitochondrial-like</fullName>
    </submittedName>
</protein>
<proteinExistence type="inferred from homology"/>